<evidence type="ECO:0000313" key="3">
    <source>
        <dbReference type="Proteomes" id="UP000278143"/>
    </source>
</evidence>
<evidence type="ECO:0000256" key="1">
    <source>
        <dbReference type="SAM" id="SignalP"/>
    </source>
</evidence>
<proteinExistence type="predicted"/>
<organism evidence="2 3">
    <name type="scientific">Syncephalis pseudoplumigaleata</name>
    <dbReference type="NCBI Taxonomy" id="1712513"/>
    <lineage>
        <taxon>Eukaryota</taxon>
        <taxon>Fungi</taxon>
        <taxon>Fungi incertae sedis</taxon>
        <taxon>Zoopagomycota</taxon>
        <taxon>Zoopagomycotina</taxon>
        <taxon>Zoopagomycetes</taxon>
        <taxon>Zoopagales</taxon>
        <taxon>Piptocephalidaceae</taxon>
        <taxon>Syncephalis</taxon>
    </lineage>
</organism>
<keyword evidence="1" id="KW-0732">Signal</keyword>
<reference evidence="3" key="1">
    <citation type="journal article" date="2018" name="Nat. Microbiol.">
        <title>Leveraging single-cell genomics to expand the fungal tree of life.</title>
        <authorList>
            <person name="Ahrendt S.R."/>
            <person name="Quandt C.A."/>
            <person name="Ciobanu D."/>
            <person name="Clum A."/>
            <person name="Salamov A."/>
            <person name="Andreopoulos B."/>
            <person name="Cheng J.F."/>
            <person name="Woyke T."/>
            <person name="Pelin A."/>
            <person name="Henrissat B."/>
            <person name="Reynolds N.K."/>
            <person name="Benny G.L."/>
            <person name="Smith M.E."/>
            <person name="James T.Y."/>
            <person name="Grigoriev I.V."/>
        </authorList>
    </citation>
    <scope>NUCLEOTIDE SEQUENCE [LARGE SCALE GENOMIC DNA]</scope>
    <source>
        <strain evidence="3">Benny S71-1</strain>
    </source>
</reference>
<feature type="signal peptide" evidence="1">
    <location>
        <begin position="1"/>
        <end position="25"/>
    </location>
</feature>
<dbReference type="Proteomes" id="UP000278143">
    <property type="component" value="Unassembled WGS sequence"/>
</dbReference>
<name>A0A4P9YWH6_9FUNG</name>
<feature type="chain" id="PRO_5020695817" evidence="1">
    <location>
        <begin position="26"/>
        <end position="72"/>
    </location>
</feature>
<protein>
    <submittedName>
        <fullName evidence="2">Uncharacterized protein</fullName>
    </submittedName>
</protein>
<gene>
    <name evidence="2" type="ORF">SYNPS1DRAFT_24683</name>
</gene>
<dbReference type="OrthoDB" id="10403718at2759"/>
<keyword evidence="3" id="KW-1185">Reference proteome</keyword>
<evidence type="ECO:0000313" key="2">
    <source>
        <dbReference type="EMBL" id="RKP23290.1"/>
    </source>
</evidence>
<dbReference type="AlphaFoldDB" id="A0A4P9YWH6"/>
<sequence>MHFAFTARTLVLLVALTYAASPILAETTTGYENPYENSYESNTQVAKPKSHSMRSKLGSLAAGGIAGLFKEL</sequence>
<dbReference type="EMBL" id="KZ991122">
    <property type="protein sequence ID" value="RKP23290.1"/>
    <property type="molecule type" value="Genomic_DNA"/>
</dbReference>
<accession>A0A4P9YWH6</accession>